<dbReference type="AlphaFoldDB" id="A0A8T2UDU7"/>
<dbReference type="InterPro" id="IPR044804">
    <property type="entry name" value="Ribosomal_eL20z-like"/>
</dbReference>
<gene>
    <name evidence="2" type="ORF">KP509_06G017500</name>
</gene>
<dbReference type="PANTHER" id="PTHR46631:SF4">
    <property type="entry name" value="OS06G0359400 PROTEIN"/>
    <property type="match status" value="1"/>
</dbReference>
<dbReference type="OrthoDB" id="1304551at2759"/>
<organism evidence="2 3">
    <name type="scientific">Ceratopteris richardii</name>
    <name type="common">Triangle waterfern</name>
    <dbReference type="NCBI Taxonomy" id="49495"/>
    <lineage>
        <taxon>Eukaryota</taxon>
        <taxon>Viridiplantae</taxon>
        <taxon>Streptophyta</taxon>
        <taxon>Embryophyta</taxon>
        <taxon>Tracheophyta</taxon>
        <taxon>Polypodiopsida</taxon>
        <taxon>Polypodiidae</taxon>
        <taxon>Polypodiales</taxon>
        <taxon>Pteridineae</taxon>
        <taxon>Pteridaceae</taxon>
        <taxon>Parkerioideae</taxon>
        <taxon>Ceratopteris</taxon>
    </lineage>
</organism>
<protein>
    <recommendedName>
        <fullName evidence="4">60S ribosomal protein L18a-like protein</fullName>
    </recommendedName>
</protein>
<keyword evidence="1" id="KW-0472">Membrane</keyword>
<keyword evidence="1" id="KW-0812">Transmembrane</keyword>
<evidence type="ECO:0000313" key="3">
    <source>
        <dbReference type="Proteomes" id="UP000825935"/>
    </source>
</evidence>
<feature type="transmembrane region" description="Helical" evidence="1">
    <location>
        <begin position="99"/>
        <end position="123"/>
    </location>
</feature>
<name>A0A8T2UDU7_CERRI</name>
<sequence>MKDQARSDETQGYQPLRQEHQQHYYYSSQPQQTSRETPQASAPPYYGTFQGYPGYPQSVGPGYPSRIPPQYVVEVVPGYPVLEPRLRPELSRLPCCGLGAGWCLFISGFFLASLPWYVGVVMLMCTNHDPRERVGLVFCTVAVILSIIGFIIGGTSAAD</sequence>
<keyword evidence="3" id="KW-1185">Reference proteome</keyword>
<evidence type="ECO:0008006" key="4">
    <source>
        <dbReference type="Google" id="ProtNLM"/>
    </source>
</evidence>
<proteinExistence type="predicted"/>
<dbReference type="Proteomes" id="UP000825935">
    <property type="component" value="Chromosome 6"/>
</dbReference>
<keyword evidence="1" id="KW-1133">Transmembrane helix</keyword>
<feature type="transmembrane region" description="Helical" evidence="1">
    <location>
        <begin position="135"/>
        <end position="158"/>
    </location>
</feature>
<dbReference type="PANTHER" id="PTHR46631">
    <property type="entry name" value="60S RIBOSOMAL PROTEIN L18A-LIKE"/>
    <property type="match status" value="1"/>
</dbReference>
<evidence type="ECO:0000256" key="1">
    <source>
        <dbReference type="SAM" id="Phobius"/>
    </source>
</evidence>
<evidence type="ECO:0000313" key="2">
    <source>
        <dbReference type="EMBL" id="KAH7434431.1"/>
    </source>
</evidence>
<accession>A0A8T2UDU7</accession>
<comment type="caution">
    <text evidence="2">The sequence shown here is derived from an EMBL/GenBank/DDBJ whole genome shotgun (WGS) entry which is preliminary data.</text>
</comment>
<dbReference type="EMBL" id="CM035411">
    <property type="protein sequence ID" value="KAH7434431.1"/>
    <property type="molecule type" value="Genomic_DNA"/>
</dbReference>
<reference evidence="2" key="1">
    <citation type="submission" date="2021-08" db="EMBL/GenBank/DDBJ databases">
        <title>WGS assembly of Ceratopteris richardii.</title>
        <authorList>
            <person name="Marchant D.B."/>
            <person name="Chen G."/>
            <person name="Jenkins J."/>
            <person name="Shu S."/>
            <person name="Leebens-Mack J."/>
            <person name="Grimwood J."/>
            <person name="Schmutz J."/>
            <person name="Soltis P."/>
            <person name="Soltis D."/>
            <person name="Chen Z.-H."/>
        </authorList>
    </citation>
    <scope>NUCLEOTIDE SEQUENCE</scope>
    <source>
        <strain evidence="2">Whitten #5841</strain>
        <tissue evidence="2">Leaf</tissue>
    </source>
</reference>
<dbReference type="OMA" id="HETEHHR"/>